<feature type="domain" description="J" evidence="1">
    <location>
        <begin position="13"/>
        <end position="46"/>
    </location>
</feature>
<dbReference type="Proteomes" id="UP000620559">
    <property type="component" value="Unassembled WGS sequence"/>
</dbReference>
<name>A0A8J7FCM4_9CYAN</name>
<dbReference type="AlphaFoldDB" id="A0A8J7FCM4"/>
<dbReference type="SUPFAM" id="SSF46565">
    <property type="entry name" value="Chaperone J-domain"/>
    <property type="match status" value="1"/>
</dbReference>
<dbReference type="Gene3D" id="1.10.287.110">
    <property type="entry name" value="DnaJ domain"/>
    <property type="match status" value="1"/>
</dbReference>
<dbReference type="Pfam" id="PF00226">
    <property type="entry name" value="DnaJ"/>
    <property type="match status" value="1"/>
</dbReference>
<evidence type="ECO:0000313" key="3">
    <source>
        <dbReference type="Proteomes" id="UP000620559"/>
    </source>
</evidence>
<organism evidence="2 3">
    <name type="scientific">Plectonema cf. radiosum LEGE 06105</name>
    <dbReference type="NCBI Taxonomy" id="945769"/>
    <lineage>
        <taxon>Bacteria</taxon>
        <taxon>Bacillati</taxon>
        <taxon>Cyanobacteriota</taxon>
        <taxon>Cyanophyceae</taxon>
        <taxon>Oscillatoriophycideae</taxon>
        <taxon>Oscillatoriales</taxon>
        <taxon>Microcoleaceae</taxon>
        <taxon>Plectonema</taxon>
    </lineage>
</organism>
<gene>
    <name evidence="2" type="ORF">IQ247_13970</name>
</gene>
<sequence>MMRLKVRKRWDYATYDEVKAAYKKLATIWHPDCNKSSDATQIMHKVTPRWMNTSVDGRTGKGKNNVPSLLF</sequence>
<comment type="caution">
    <text evidence="2">The sequence shown here is derived from an EMBL/GenBank/DDBJ whole genome shotgun (WGS) entry which is preliminary data.</text>
</comment>
<dbReference type="CDD" id="cd06257">
    <property type="entry name" value="DnaJ"/>
    <property type="match status" value="1"/>
</dbReference>
<protein>
    <submittedName>
        <fullName evidence="2">DnaJ domain-containing protein</fullName>
    </submittedName>
</protein>
<reference evidence="2" key="1">
    <citation type="submission" date="2020-10" db="EMBL/GenBank/DDBJ databases">
        <authorList>
            <person name="Castelo-Branco R."/>
            <person name="Eusebio N."/>
            <person name="Adriana R."/>
            <person name="Vieira A."/>
            <person name="Brugerolle De Fraissinette N."/>
            <person name="Rezende De Castro R."/>
            <person name="Schneider M.P."/>
            <person name="Vasconcelos V."/>
            <person name="Leao P.N."/>
        </authorList>
    </citation>
    <scope>NUCLEOTIDE SEQUENCE</scope>
    <source>
        <strain evidence="2">LEGE 06105</strain>
    </source>
</reference>
<evidence type="ECO:0000313" key="2">
    <source>
        <dbReference type="EMBL" id="MBE9213758.1"/>
    </source>
</evidence>
<accession>A0A8J7FCM4</accession>
<proteinExistence type="predicted"/>
<keyword evidence="3" id="KW-1185">Reference proteome</keyword>
<dbReference type="InterPro" id="IPR036869">
    <property type="entry name" value="J_dom_sf"/>
</dbReference>
<dbReference type="EMBL" id="JADEWL010000041">
    <property type="protein sequence ID" value="MBE9213758.1"/>
    <property type="molecule type" value="Genomic_DNA"/>
</dbReference>
<dbReference type="RefSeq" id="WP_193920937.1">
    <property type="nucleotide sequence ID" value="NZ_JADEWL010000041.1"/>
</dbReference>
<evidence type="ECO:0000259" key="1">
    <source>
        <dbReference type="Pfam" id="PF00226"/>
    </source>
</evidence>
<dbReference type="InterPro" id="IPR001623">
    <property type="entry name" value="DnaJ_domain"/>
</dbReference>